<name>A0A9P7H7S2_9HYPO</name>
<dbReference type="Proteomes" id="UP000782241">
    <property type="component" value="Unassembled WGS sequence"/>
</dbReference>
<feature type="signal peptide" evidence="1">
    <location>
        <begin position="1"/>
        <end position="33"/>
    </location>
</feature>
<accession>A0A9P7H7S2</accession>
<dbReference type="EMBL" id="JAGPUO010000003">
    <property type="protein sequence ID" value="KAG5663744.1"/>
    <property type="molecule type" value="Genomic_DNA"/>
</dbReference>
<evidence type="ECO:0000313" key="2">
    <source>
        <dbReference type="EMBL" id="KAG5663744.1"/>
    </source>
</evidence>
<reference evidence="2" key="1">
    <citation type="submission" date="2021-04" db="EMBL/GenBank/DDBJ databases">
        <title>Draft genome of Fusarium avenaceum strain F156N33, isolated from an atmospheric sample in Virginia.</title>
        <authorList>
            <person name="Yang S."/>
            <person name="Vinatzer B.A."/>
            <person name="Coleman J."/>
        </authorList>
    </citation>
    <scope>NUCLEOTIDE SEQUENCE</scope>
    <source>
        <strain evidence="2">F156N33</strain>
    </source>
</reference>
<dbReference type="AlphaFoldDB" id="A0A9P7H7S2"/>
<evidence type="ECO:0000313" key="3">
    <source>
        <dbReference type="Proteomes" id="UP000782241"/>
    </source>
</evidence>
<organism evidence="2 3">
    <name type="scientific">Fusarium avenaceum</name>
    <dbReference type="NCBI Taxonomy" id="40199"/>
    <lineage>
        <taxon>Eukaryota</taxon>
        <taxon>Fungi</taxon>
        <taxon>Dikarya</taxon>
        <taxon>Ascomycota</taxon>
        <taxon>Pezizomycotina</taxon>
        <taxon>Sordariomycetes</taxon>
        <taxon>Hypocreomycetidae</taxon>
        <taxon>Hypocreales</taxon>
        <taxon>Nectriaceae</taxon>
        <taxon>Fusarium</taxon>
        <taxon>Fusarium tricinctum species complex</taxon>
    </lineage>
</organism>
<proteinExistence type="predicted"/>
<evidence type="ECO:0000256" key="1">
    <source>
        <dbReference type="SAM" id="SignalP"/>
    </source>
</evidence>
<keyword evidence="1" id="KW-0732">Signal</keyword>
<protein>
    <submittedName>
        <fullName evidence="2">Uncharacterized protein</fullName>
    </submittedName>
</protein>
<feature type="chain" id="PRO_5040152306" evidence="1">
    <location>
        <begin position="34"/>
        <end position="82"/>
    </location>
</feature>
<keyword evidence="3" id="KW-1185">Reference proteome</keyword>
<comment type="caution">
    <text evidence="2">The sequence shown here is derived from an EMBL/GenBank/DDBJ whole genome shotgun (WGS) entry which is preliminary data.</text>
</comment>
<feature type="non-terminal residue" evidence="2">
    <location>
        <position position="1"/>
    </location>
</feature>
<sequence length="82" mass="8658">IQSCVSGEPLSTGLSVAALFLPLTLSPALPADARPTSRIRVCRRGKDRVGAPPAPTLLGLPTIHVTLESEGRSYEQIAYICT</sequence>
<gene>
    <name evidence="2" type="ORF">KAF25_006329</name>
</gene>